<reference evidence="1 2" key="1">
    <citation type="submission" date="2024-03" db="EMBL/GenBank/DDBJ databases">
        <title>Phenotype and Genome Characterization of a Sulfate-Reducing Bacterium Pseudodesulfovibrio sp. strain 5S69, isolated from Petroleum Reservoir in Tatarstan (Russia).</title>
        <authorList>
            <person name="Bidzhieva S.K."/>
            <person name="Kadnikov V."/>
            <person name="Tourova T.P."/>
            <person name="Samigullina S.R."/>
            <person name="Sokolova D.S."/>
            <person name="Poltaraus A.B."/>
            <person name="Avtukh A.N."/>
            <person name="Tereshina V.M."/>
            <person name="Mardanov A.V."/>
            <person name="Nazina T.N."/>
        </authorList>
    </citation>
    <scope>NUCLEOTIDE SEQUENCE [LARGE SCALE GENOMIC DNA]</scope>
    <source>
        <strain evidence="1 2">5S69</strain>
    </source>
</reference>
<protein>
    <submittedName>
        <fullName evidence="1">Uncharacterized protein</fullName>
    </submittedName>
</protein>
<dbReference type="Proteomes" id="UP001385389">
    <property type="component" value="Chromosome"/>
</dbReference>
<evidence type="ECO:0000313" key="1">
    <source>
        <dbReference type="EMBL" id="WWX21906.1"/>
    </source>
</evidence>
<evidence type="ECO:0000313" key="2">
    <source>
        <dbReference type="Proteomes" id="UP001385389"/>
    </source>
</evidence>
<dbReference type="EMBL" id="CP146609">
    <property type="protein sequence ID" value="WWX21906.1"/>
    <property type="molecule type" value="Genomic_DNA"/>
</dbReference>
<dbReference type="RefSeq" id="WP_338667574.1">
    <property type="nucleotide sequence ID" value="NZ_CP146609.1"/>
</dbReference>
<organism evidence="1 2">
    <name type="scientific">Pseudodesulfovibrio methanolicus</name>
    <dbReference type="NCBI Taxonomy" id="3126690"/>
    <lineage>
        <taxon>Bacteria</taxon>
        <taxon>Pseudomonadati</taxon>
        <taxon>Thermodesulfobacteriota</taxon>
        <taxon>Desulfovibrionia</taxon>
        <taxon>Desulfovibrionales</taxon>
        <taxon>Desulfovibrionaceae</taxon>
    </lineage>
</organism>
<keyword evidence="2" id="KW-1185">Reference proteome</keyword>
<accession>A0ABZ2ITW4</accession>
<proteinExistence type="predicted"/>
<sequence>MRERIKVLITVKTYPTPSWKHFETVCTAGVREDGSFIRLYPIDFRYRDVVDQFQKYQWIEVDVAPAENDPRPESFKPYMSTIETIGPVLSTKDYWAERKKIIFQKPIKSMCELNLSHVKDCSLGLIKASSIVDFQAIPVERDWVGKAKAAQMQIPLHGERKDLEKIPYNFRYIYRCTDPNCNGHEQIITDWEVGQLFRKMRDSYGEDNALTKVKERFFDFICGPGKDTHFYVGRVNQHWTWIIIGCFYPKIEPPKPPKQLSLF</sequence>
<gene>
    <name evidence="1" type="ORF">V8V93_15855</name>
</gene>
<name>A0ABZ2ITW4_9BACT</name>